<sequence length="331" mass="38432">MIIKSREIPITLLQLASLKQRIESTHLQFQTIIDDHVIYQSGYRGELAFDYYLKAIDGEKICLLHSLRIVGPNAFQMDTLILTPSFFLIVEVKNFTGTIEFDHEFGQMTQYSNGRTRSFKDPISQVDNQTFHLQNWLMQQGIAAVPIESLVVFVSNHVHLTRKGDQEVDKRIIRAGKFIEKYQELKGKHSAPILTHQQLVNLAHMLKNRHAPLHIDVFKKYNLTLNDIGPGAPCLNCSYIPMDRIYGRWLCPKCQTISRDAHLYALKDFQLLVKDHISNREARWMLQVDDILLVSKLLKKSGLPFTGYKKDRVYNLNFDFQKDYAHLMKSR</sequence>
<feature type="domain" description="NERD" evidence="1">
    <location>
        <begin position="41"/>
        <end position="156"/>
    </location>
</feature>
<dbReference type="InterPro" id="IPR011528">
    <property type="entry name" value="NERD"/>
</dbReference>
<organism evidence="2 3">
    <name type="scientific">Filobacillus milosensis</name>
    <dbReference type="NCBI Taxonomy" id="94137"/>
    <lineage>
        <taxon>Bacteria</taxon>
        <taxon>Bacillati</taxon>
        <taxon>Bacillota</taxon>
        <taxon>Bacilli</taxon>
        <taxon>Bacillales</taxon>
        <taxon>Bacillaceae</taxon>
        <taxon>Filobacillus</taxon>
    </lineage>
</organism>
<gene>
    <name evidence="2" type="ORF">E3U55_06095</name>
</gene>
<name>A0A4Y8IMY7_9BACI</name>
<dbReference type="Pfam" id="PF08378">
    <property type="entry name" value="NERD"/>
    <property type="match status" value="1"/>
</dbReference>
<evidence type="ECO:0000313" key="2">
    <source>
        <dbReference type="EMBL" id="TFB22805.1"/>
    </source>
</evidence>
<reference evidence="2 3" key="1">
    <citation type="submission" date="2019-03" db="EMBL/GenBank/DDBJ databases">
        <authorList>
            <person name="He R.-H."/>
        </authorList>
    </citation>
    <scope>NUCLEOTIDE SEQUENCE [LARGE SCALE GENOMIC DNA]</scope>
    <source>
        <strain evidence="3">SH 714</strain>
    </source>
</reference>
<dbReference type="PROSITE" id="PS50965">
    <property type="entry name" value="NERD"/>
    <property type="match status" value="1"/>
</dbReference>
<dbReference type="Proteomes" id="UP000297975">
    <property type="component" value="Unassembled WGS sequence"/>
</dbReference>
<evidence type="ECO:0000259" key="1">
    <source>
        <dbReference type="PROSITE" id="PS50965"/>
    </source>
</evidence>
<evidence type="ECO:0000313" key="3">
    <source>
        <dbReference type="Proteomes" id="UP000297975"/>
    </source>
</evidence>
<comment type="caution">
    <text evidence="2">The sequence shown here is derived from an EMBL/GenBank/DDBJ whole genome shotgun (WGS) entry which is preliminary data.</text>
</comment>
<dbReference type="EMBL" id="SOPW01000005">
    <property type="protein sequence ID" value="TFB22805.1"/>
    <property type="molecule type" value="Genomic_DNA"/>
</dbReference>
<proteinExistence type="predicted"/>
<dbReference type="RefSeq" id="WP_134339530.1">
    <property type="nucleotide sequence ID" value="NZ_SOPW01000005.1"/>
</dbReference>
<protein>
    <recommendedName>
        <fullName evidence="1">NERD domain-containing protein</fullName>
    </recommendedName>
</protein>
<dbReference type="OrthoDB" id="569879at2"/>
<dbReference type="AlphaFoldDB" id="A0A4Y8IMY7"/>
<keyword evidence="3" id="KW-1185">Reference proteome</keyword>
<accession>A0A4Y8IMY7</accession>